<sequence>MYKPLELYIGLRYTRAKRRNHFISFISIISMLGIMLGVVALITVLSVMNGFHKEVRERILGMTSHATISSYQNNLKEWEEAMNLSTSHPNVVGQAPFIEAQTMLTNGQKVNGAILRGILPGYETRVSEVGDHMLSGRLDQLEAGNFDIVLGKELALLLGVSVGDKVTVVTPQIRVTPAGAMPRLKRFSVIGIFEVGMGEYDRGLALIHMQDAAKLLKMDEGVTGVRLKLDDLYLAPSVSRELAKALPGVYRVSDWTQQHRNFFSALRTEKRMMSLILFLIVAVAAFNIVSTLVMVVTDKQSDIAILRTLGISPASVMGIFMVQGATIGFVGTVLGILGGILLSLNLEALVKSIEQLFSVNFLDPNIYYISTLPSELDWNDVGMISISAFMITLVATLYPAWRASRTQPAEALRYE</sequence>
<dbReference type="RefSeq" id="WP_144360576.1">
    <property type="nucleotide sequence ID" value="NZ_VMNH01000033.1"/>
</dbReference>
<reference evidence="11 12" key="1">
    <citation type="submission" date="2019-07" db="EMBL/GenBank/DDBJ databases">
        <title>The pathways for chlorine oxyanion respiration interact through the shared metabolite chlorate.</title>
        <authorList>
            <person name="Barnum T.P."/>
            <person name="Cheng Y."/>
            <person name="Hill K.A."/>
            <person name="Lucas L.N."/>
            <person name="Carlson H.K."/>
            <person name="Coates J.D."/>
        </authorList>
    </citation>
    <scope>NUCLEOTIDE SEQUENCE [LARGE SCALE GENOMIC DNA]</scope>
    <source>
        <strain evidence="11 12">BK-1</strain>
    </source>
</reference>
<evidence type="ECO:0000313" key="11">
    <source>
        <dbReference type="EMBL" id="TVO68870.1"/>
    </source>
</evidence>
<keyword evidence="5 8" id="KW-0812">Transmembrane</keyword>
<name>A0A557RUN6_9GAMM</name>
<dbReference type="InterPro" id="IPR025857">
    <property type="entry name" value="MacB_PCD"/>
</dbReference>
<comment type="subcellular location">
    <subcellularLocation>
        <location evidence="1">Cell membrane</location>
        <topology evidence="1">Multi-pass membrane protein</topology>
    </subcellularLocation>
</comment>
<evidence type="ECO:0000259" key="9">
    <source>
        <dbReference type="Pfam" id="PF02687"/>
    </source>
</evidence>
<dbReference type="Pfam" id="PF02687">
    <property type="entry name" value="FtsX"/>
    <property type="match status" value="1"/>
</dbReference>
<evidence type="ECO:0000256" key="6">
    <source>
        <dbReference type="ARBA" id="ARBA00022989"/>
    </source>
</evidence>
<dbReference type="PANTHER" id="PTHR30489:SF0">
    <property type="entry name" value="LIPOPROTEIN-RELEASING SYSTEM TRANSMEMBRANE PROTEIN LOLE"/>
    <property type="match status" value="1"/>
</dbReference>
<dbReference type="GO" id="GO:0044874">
    <property type="term" value="P:lipoprotein localization to outer membrane"/>
    <property type="evidence" value="ECO:0007669"/>
    <property type="project" value="TreeGrafter"/>
</dbReference>
<dbReference type="OrthoDB" id="9808461at2"/>
<gene>
    <name evidence="11" type="ORF">FHP88_18290</name>
</gene>
<evidence type="ECO:0000256" key="5">
    <source>
        <dbReference type="ARBA" id="ARBA00022692"/>
    </source>
</evidence>
<dbReference type="Pfam" id="PF12704">
    <property type="entry name" value="MacB_PCD"/>
    <property type="match status" value="1"/>
</dbReference>
<feature type="domain" description="MacB-like periplasmic core" evidence="10">
    <location>
        <begin position="27"/>
        <end position="243"/>
    </location>
</feature>
<keyword evidence="6 8" id="KW-1133">Transmembrane helix</keyword>
<evidence type="ECO:0000256" key="4">
    <source>
        <dbReference type="ARBA" id="ARBA00022475"/>
    </source>
</evidence>
<evidence type="ECO:0000256" key="2">
    <source>
        <dbReference type="ARBA" id="ARBA00005236"/>
    </source>
</evidence>
<evidence type="ECO:0000313" key="12">
    <source>
        <dbReference type="Proteomes" id="UP000316649"/>
    </source>
</evidence>
<comment type="similarity">
    <text evidence="2">Belongs to the ABC-4 integral membrane protein family. LolC/E subfamily.</text>
</comment>
<dbReference type="AlphaFoldDB" id="A0A557RUN6"/>
<evidence type="ECO:0000256" key="8">
    <source>
        <dbReference type="SAM" id="Phobius"/>
    </source>
</evidence>
<feature type="domain" description="ABC3 transporter permease C-terminal" evidence="9">
    <location>
        <begin position="275"/>
        <end position="408"/>
    </location>
</feature>
<accession>A0A557RUN6</accession>
<keyword evidence="12" id="KW-1185">Reference proteome</keyword>
<dbReference type="InterPro" id="IPR011925">
    <property type="entry name" value="LolCE_TM"/>
</dbReference>
<protein>
    <submittedName>
        <fullName evidence="11">Lipoprotein-releasing ABC transporter permease subunit</fullName>
    </submittedName>
</protein>
<dbReference type="EMBL" id="VMNH01000033">
    <property type="protein sequence ID" value="TVO68870.1"/>
    <property type="molecule type" value="Genomic_DNA"/>
</dbReference>
<evidence type="ECO:0000256" key="7">
    <source>
        <dbReference type="ARBA" id="ARBA00023136"/>
    </source>
</evidence>
<evidence type="ECO:0000256" key="1">
    <source>
        <dbReference type="ARBA" id="ARBA00004651"/>
    </source>
</evidence>
<dbReference type="NCBIfam" id="TIGR02212">
    <property type="entry name" value="lolCE"/>
    <property type="match status" value="1"/>
</dbReference>
<feature type="transmembrane region" description="Helical" evidence="8">
    <location>
        <begin position="21"/>
        <end position="48"/>
    </location>
</feature>
<keyword evidence="7 8" id="KW-0472">Membrane</keyword>
<comment type="caution">
    <text evidence="11">The sequence shown here is derived from an EMBL/GenBank/DDBJ whole genome shotgun (WGS) entry which is preliminary data.</text>
</comment>
<dbReference type="Proteomes" id="UP000316649">
    <property type="component" value="Unassembled WGS sequence"/>
</dbReference>
<dbReference type="PANTHER" id="PTHR30489">
    <property type="entry name" value="LIPOPROTEIN-RELEASING SYSTEM TRANSMEMBRANE PROTEIN LOLE"/>
    <property type="match status" value="1"/>
</dbReference>
<dbReference type="GO" id="GO:0042953">
    <property type="term" value="P:lipoprotein transport"/>
    <property type="evidence" value="ECO:0007669"/>
    <property type="project" value="InterPro"/>
</dbReference>
<keyword evidence="3" id="KW-0813">Transport</keyword>
<dbReference type="InterPro" id="IPR051447">
    <property type="entry name" value="Lipoprotein-release_system"/>
</dbReference>
<evidence type="ECO:0000259" key="10">
    <source>
        <dbReference type="Pfam" id="PF12704"/>
    </source>
</evidence>
<keyword evidence="11" id="KW-0449">Lipoprotein</keyword>
<keyword evidence="4" id="KW-1003">Cell membrane</keyword>
<dbReference type="GO" id="GO:0098797">
    <property type="term" value="C:plasma membrane protein complex"/>
    <property type="evidence" value="ECO:0007669"/>
    <property type="project" value="TreeGrafter"/>
</dbReference>
<feature type="transmembrane region" description="Helical" evidence="8">
    <location>
        <begin position="316"/>
        <end position="342"/>
    </location>
</feature>
<evidence type="ECO:0000256" key="3">
    <source>
        <dbReference type="ARBA" id="ARBA00022448"/>
    </source>
</evidence>
<feature type="transmembrane region" description="Helical" evidence="8">
    <location>
        <begin position="381"/>
        <end position="401"/>
    </location>
</feature>
<proteinExistence type="inferred from homology"/>
<feature type="transmembrane region" description="Helical" evidence="8">
    <location>
        <begin position="272"/>
        <end position="296"/>
    </location>
</feature>
<organism evidence="11 12">
    <name type="scientific">Sedimenticola selenatireducens</name>
    <dbReference type="NCBI Taxonomy" id="191960"/>
    <lineage>
        <taxon>Bacteria</taxon>
        <taxon>Pseudomonadati</taxon>
        <taxon>Pseudomonadota</taxon>
        <taxon>Gammaproteobacteria</taxon>
        <taxon>Chromatiales</taxon>
        <taxon>Sedimenticolaceae</taxon>
        <taxon>Sedimenticola</taxon>
    </lineage>
</organism>
<dbReference type="InterPro" id="IPR003838">
    <property type="entry name" value="ABC3_permease_C"/>
</dbReference>